<comment type="caution">
    <text evidence="15">The sequence shown here is derived from an EMBL/GenBank/DDBJ whole genome shotgun (WGS) entry which is preliminary data.</text>
</comment>
<evidence type="ECO:0000256" key="6">
    <source>
        <dbReference type="ARBA" id="ARBA00022692"/>
    </source>
</evidence>
<dbReference type="InterPro" id="IPR031481">
    <property type="entry name" value="Glyco_tran_10_N"/>
</dbReference>
<keyword evidence="16" id="KW-1185">Reference proteome</keyword>
<keyword evidence="5 12" id="KW-0808">Transferase</keyword>
<organism evidence="15 16">
    <name type="scientific">Halocaridina rubra</name>
    <name type="common">Hawaiian red shrimp</name>
    <dbReference type="NCBI Taxonomy" id="373956"/>
    <lineage>
        <taxon>Eukaryota</taxon>
        <taxon>Metazoa</taxon>
        <taxon>Ecdysozoa</taxon>
        <taxon>Arthropoda</taxon>
        <taxon>Crustacea</taxon>
        <taxon>Multicrustacea</taxon>
        <taxon>Malacostraca</taxon>
        <taxon>Eumalacostraca</taxon>
        <taxon>Eucarida</taxon>
        <taxon>Decapoda</taxon>
        <taxon>Pleocyemata</taxon>
        <taxon>Caridea</taxon>
        <taxon>Atyoidea</taxon>
        <taxon>Atyidae</taxon>
        <taxon>Halocaridina</taxon>
    </lineage>
</organism>
<dbReference type="GO" id="GO:0008417">
    <property type="term" value="F:fucosyltransferase activity"/>
    <property type="evidence" value="ECO:0007669"/>
    <property type="project" value="InterPro"/>
</dbReference>
<gene>
    <name evidence="15" type="ORF">SK128_018735</name>
</gene>
<dbReference type="EC" id="2.4.1.-" evidence="12"/>
<name>A0AAN8ZYK0_HALRR</name>
<evidence type="ECO:0000256" key="12">
    <source>
        <dbReference type="RuleBase" id="RU003832"/>
    </source>
</evidence>
<evidence type="ECO:0000256" key="10">
    <source>
        <dbReference type="ARBA" id="ARBA00023136"/>
    </source>
</evidence>
<evidence type="ECO:0000256" key="4">
    <source>
        <dbReference type="ARBA" id="ARBA00022676"/>
    </source>
</evidence>
<reference evidence="15 16" key="1">
    <citation type="submission" date="2023-11" db="EMBL/GenBank/DDBJ databases">
        <title>Halocaridina rubra genome assembly.</title>
        <authorList>
            <person name="Smith C."/>
        </authorList>
    </citation>
    <scope>NUCLEOTIDE SEQUENCE [LARGE SCALE GENOMIC DNA]</scope>
    <source>
        <strain evidence="15">EP-1</strain>
        <tissue evidence="15">Whole</tissue>
    </source>
</reference>
<dbReference type="InterPro" id="IPR038577">
    <property type="entry name" value="GT10-like_C_sf"/>
</dbReference>
<evidence type="ECO:0000256" key="8">
    <source>
        <dbReference type="ARBA" id="ARBA00022989"/>
    </source>
</evidence>
<dbReference type="PANTHER" id="PTHR48438:SF1">
    <property type="entry name" value="ALPHA-(1,3)-FUCOSYLTRANSFERASE C-RELATED"/>
    <property type="match status" value="1"/>
</dbReference>
<keyword evidence="6 12" id="KW-0812">Transmembrane</keyword>
<dbReference type="PANTHER" id="PTHR48438">
    <property type="entry name" value="ALPHA-(1,3)-FUCOSYLTRANSFERASE C-RELATED"/>
    <property type="match status" value="1"/>
</dbReference>
<evidence type="ECO:0000256" key="7">
    <source>
        <dbReference type="ARBA" id="ARBA00022968"/>
    </source>
</evidence>
<dbReference type="InterPro" id="IPR001503">
    <property type="entry name" value="Glyco_trans_10"/>
</dbReference>
<dbReference type="Proteomes" id="UP001381693">
    <property type="component" value="Unassembled WGS sequence"/>
</dbReference>
<dbReference type="EMBL" id="JAXCGZ010013209">
    <property type="protein sequence ID" value="KAK7073401.1"/>
    <property type="molecule type" value="Genomic_DNA"/>
</dbReference>
<dbReference type="AlphaFoldDB" id="A0AAN8ZYK0"/>
<keyword evidence="4 12" id="KW-0328">Glycosyltransferase</keyword>
<comment type="subcellular location">
    <subcellularLocation>
        <location evidence="1 12">Golgi apparatus</location>
        <location evidence="1 12">Golgi stack membrane</location>
        <topology evidence="1 12">Single-pass type II membrane protein</topology>
    </subcellularLocation>
</comment>
<evidence type="ECO:0000259" key="14">
    <source>
        <dbReference type="Pfam" id="PF17039"/>
    </source>
</evidence>
<evidence type="ECO:0000256" key="3">
    <source>
        <dbReference type="ARBA" id="ARBA00008919"/>
    </source>
</evidence>
<evidence type="ECO:0000313" key="15">
    <source>
        <dbReference type="EMBL" id="KAK7073401.1"/>
    </source>
</evidence>
<dbReference type="SUPFAM" id="SSF53756">
    <property type="entry name" value="UDP-Glycosyltransferase/glycogen phosphorylase"/>
    <property type="match status" value="1"/>
</dbReference>
<accession>A0AAN8ZYK0</accession>
<keyword evidence="10" id="KW-0472">Membrane</keyword>
<feature type="domain" description="Fucosyltransferase C-terminal" evidence="13">
    <location>
        <begin position="149"/>
        <end position="285"/>
    </location>
</feature>
<dbReference type="Gene3D" id="3.40.50.11660">
    <property type="entry name" value="Glycosyl transferase family 10, C-terminal domain"/>
    <property type="match status" value="1"/>
</dbReference>
<keyword evidence="7" id="KW-0735">Signal-anchor</keyword>
<comment type="pathway">
    <text evidence="2">Protein modification; protein glycosylation.</text>
</comment>
<feature type="domain" description="Fucosyltransferase N-terminal" evidence="14">
    <location>
        <begin position="35"/>
        <end position="121"/>
    </location>
</feature>
<evidence type="ECO:0000256" key="9">
    <source>
        <dbReference type="ARBA" id="ARBA00023034"/>
    </source>
</evidence>
<evidence type="ECO:0000256" key="5">
    <source>
        <dbReference type="ARBA" id="ARBA00022679"/>
    </source>
</evidence>
<sequence>MFERVHGVFGCRTRSMFDNQIPRSHVRTSLQTLVCRTAFDEPFDRKNTSDAIIVYLRGAINSTEVSKSLAPRDARQPWIMLTFEAPPLANSIHHTKYKNLNGLFNRTMMYRRDADIRVPHGFVVSHADAKYLPDAWVMPPVKEEIINTSRKLAVAFISNCGAKSNRLSYVRNFQEHAPVDIYGKCGTHKCGHSMYVDHNYNATNNPCLKMAAERYLFYFAFENAFCEEYLTEKVYNLLFYPIVPVVRGSADYKTLLPPNSYIDGNNYTPKELAEKLLFLQNHPEVCFRMFLFIYLCVL</sequence>
<dbReference type="Pfam" id="PF00852">
    <property type="entry name" value="Glyco_transf_10"/>
    <property type="match status" value="1"/>
</dbReference>
<evidence type="ECO:0000256" key="1">
    <source>
        <dbReference type="ARBA" id="ARBA00004447"/>
    </source>
</evidence>
<evidence type="ECO:0000259" key="13">
    <source>
        <dbReference type="Pfam" id="PF00852"/>
    </source>
</evidence>
<dbReference type="GO" id="GO:0032580">
    <property type="term" value="C:Golgi cisterna membrane"/>
    <property type="evidence" value="ECO:0007669"/>
    <property type="project" value="UniProtKB-SubCell"/>
</dbReference>
<evidence type="ECO:0000256" key="11">
    <source>
        <dbReference type="ARBA" id="ARBA00023180"/>
    </source>
</evidence>
<dbReference type="Pfam" id="PF17039">
    <property type="entry name" value="Glyco_tran_10_N"/>
    <property type="match status" value="1"/>
</dbReference>
<keyword evidence="9 12" id="KW-0333">Golgi apparatus</keyword>
<keyword evidence="11" id="KW-0325">Glycoprotein</keyword>
<proteinExistence type="inferred from homology"/>
<keyword evidence="8" id="KW-1133">Transmembrane helix</keyword>
<evidence type="ECO:0000313" key="16">
    <source>
        <dbReference type="Proteomes" id="UP001381693"/>
    </source>
</evidence>
<protein>
    <recommendedName>
        <fullName evidence="12">Fucosyltransferase</fullName>
        <ecNumber evidence="12">2.4.1.-</ecNumber>
    </recommendedName>
</protein>
<comment type="similarity">
    <text evidence="3 12">Belongs to the glycosyltransferase 10 family.</text>
</comment>
<evidence type="ECO:0000256" key="2">
    <source>
        <dbReference type="ARBA" id="ARBA00004922"/>
    </source>
</evidence>
<dbReference type="InterPro" id="IPR055270">
    <property type="entry name" value="Glyco_tran_10_C"/>
</dbReference>